<dbReference type="EMBL" id="JAYKXN010000004">
    <property type="protein sequence ID" value="KAK7294079.1"/>
    <property type="molecule type" value="Genomic_DNA"/>
</dbReference>
<proteinExistence type="predicted"/>
<protein>
    <recommendedName>
        <fullName evidence="3">BED-type domain-containing protein</fullName>
    </recommendedName>
</protein>
<sequence length="279" mass="30732">MFTTIVVNSGRSSRYRGGAGQGRDAVALLLLFFSSGVLKYCWGLLKVVEGCLKAWKAVGGYLKRLFEESTARAIEGNAVRFRPSPLPGHVKPNAPNQDIAWDWNSLKDINNRKQVTCDFCGKITTGGITQAKRHQMGMRGDCGSCHKCPEDVKETLKAAFINKKNERDAYLKETNDLDEDHELVEEISAIRQGKRAASMATSIASSQTASIAKKPKVENDPEVMDGLYKCIERLSTSSDDEDKALDEISLYRRAGGLFGIKTAIRKRSTKSGKRHSLAG</sequence>
<dbReference type="PANTHER" id="PTHR46951:SF2">
    <property type="entry name" value="BED-TYPE DOMAIN-CONTAINING PROTEIN"/>
    <property type="match status" value="1"/>
</dbReference>
<evidence type="ECO:0008006" key="3">
    <source>
        <dbReference type="Google" id="ProtNLM"/>
    </source>
</evidence>
<keyword evidence="2" id="KW-1185">Reference proteome</keyword>
<organism evidence="1 2">
    <name type="scientific">Clitoria ternatea</name>
    <name type="common">Butterfly pea</name>
    <dbReference type="NCBI Taxonomy" id="43366"/>
    <lineage>
        <taxon>Eukaryota</taxon>
        <taxon>Viridiplantae</taxon>
        <taxon>Streptophyta</taxon>
        <taxon>Embryophyta</taxon>
        <taxon>Tracheophyta</taxon>
        <taxon>Spermatophyta</taxon>
        <taxon>Magnoliopsida</taxon>
        <taxon>eudicotyledons</taxon>
        <taxon>Gunneridae</taxon>
        <taxon>Pentapetalae</taxon>
        <taxon>rosids</taxon>
        <taxon>fabids</taxon>
        <taxon>Fabales</taxon>
        <taxon>Fabaceae</taxon>
        <taxon>Papilionoideae</taxon>
        <taxon>50 kb inversion clade</taxon>
        <taxon>NPAAA clade</taxon>
        <taxon>indigoferoid/millettioid clade</taxon>
        <taxon>Phaseoleae</taxon>
        <taxon>Clitoria</taxon>
    </lineage>
</organism>
<evidence type="ECO:0000313" key="2">
    <source>
        <dbReference type="Proteomes" id="UP001359559"/>
    </source>
</evidence>
<dbReference type="AlphaFoldDB" id="A0AAN9PE50"/>
<comment type="caution">
    <text evidence="1">The sequence shown here is derived from an EMBL/GenBank/DDBJ whole genome shotgun (WGS) entry which is preliminary data.</text>
</comment>
<reference evidence="1 2" key="1">
    <citation type="submission" date="2024-01" db="EMBL/GenBank/DDBJ databases">
        <title>The genomes of 5 underutilized Papilionoideae crops provide insights into root nodulation and disease resistance.</title>
        <authorList>
            <person name="Yuan L."/>
        </authorList>
    </citation>
    <scope>NUCLEOTIDE SEQUENCE [LARGE SCALE GENOMIC DNA]</scope>
    <source>
        <strain evidence="1">LY-2023</strain>
        <tissue evidence="1">Leaf</tissue>
    </source>
</reference>
<name>A0AAN9PE50_CLITE</name>
<gene>
    <name evidence="1" type="ORF">RJT34_16962</name>
</gene>
<dbReference type="Proteomes" id="UP001359559">
    <property type="component" value="Unassembled WGS sequence"/>
</dbReference>
<evidence type="ECO:0000313" key="1">
    <source>
        <dbReference type="EMBL" id="KAK7294079.1"/>
    </source>
</evidence>
<accession>A0AAN9PE50</accession>
<dbReference type="PANTHER" id="PTHR46951">
    <property type="entry name" value="BED-TYPE DOMAIN-CONTAINING PROTEIN"/>
    <property type="match status" value="1"/>
</dbReference>